<gene>
    <name evidence="9" type="ORF">RHSP_70825</name>
</gene>
<dbReference type="PANTHER" id="PTHR43531">
    <property type="entry name" value="PROTEIN ICFG"/>
    <property type="match status" value="1"/>
</dbReference>
<dbReference type="PROSITE" id="PS50111">
    <property type="entry name" value="CHEMOTAXIS_TRANSDUC_2"/>
    <property type="match status" value="1"/>
</dbReference>
<dbReference type="PANTHER" id="PTHR43531:SF11">
    <property type="entry name" value="METHYL-ACCEPTING CHEMOTAXIS PROTEIN 3"/>
    <property type="match status" value="1"/>
</dbReference>
<dbReference type="STRING" id="363754.RHSP_70825"/>
<evidence type="ECO:0000256" key="6">
    <source>
        <dbReference type="SAM" id="Phobius"/>
    </source>
</evidence>
<comment type="subcellular location">
    <subcellularLocation>
        <location evidence="1">Membrane</location>
    </subcellularLocation>
</comment>
<dbReference type="FunFam" id="1.10.287.950:FF:000001">
    <property type="entry name" value="Methyl-accepting chemotaxis sensory transducer"/>
    <property type="match status" value="1"/>
</dbReference>
<evidence type="ECO:0000256" key="5">
    <source>
        <dbReference type="SAM" id="MobiDB-lite"/>
    </source>
</evidence>
<dbReference type="GO" id="GO:0016020">
    <property type="term" value="C:membrane"/>
    <property type="evidence" value="ECO:0007669"/>
    <property type="project" value="UniProtKB-SubCell"/>
</dbReference>
<dbReference type="SUPFAM" id="SSF158472">
    <property type="entry name" value="HAMP domain-like"/>
    <property type="match status" value="1"/>
</dbReference>
<evidence type="ECO:0000256" key="2">
    <source>
        <dbReference type="ARBA" id="ARBA00022500"/>
    </source>
</evidence>
<sequence>MQGIKQLDLHTHASGNTLDHFRASGLPHVSLMPRSIRRRTAMFRNLKIKTKMLAVILLLGIISFAGLMHIAGEFRRADRTYSAFLDNEAVAATESARASAASLASVLQASLMLNFDPGSDAFKAVAAGDNHFSEARERLKHAESLVPDEKQSIEAILAGLDELQMLTNKAIQQRKDGDLKGAETSMVAVNGKLAKIIASMIANDEALTNRMNTGADALSADINSDVTYTLAALGGFTLLAVIFGIYVAQSGIASPLMRLHRRMTALADGDTVSEIEGRDRRDEIGQMASAIAVFRDNAIERARLEAQAEADRTLSDSERAQRETRQAAEAAHLQQAVQAVGDGLKRLAEGDLVTRIDAQFVGRLDQLRQDFNNSLTKLNGTMQAVGANARAISAGANEVRGAADELSKRTEQQAASIEETAAALEQITTTVKDAARRTQEASQLVAHTRAGAERSGEIVRNAIEAMQQIETSSGEINNIIGVIDDIAFQTNLLALNAGVEAARAGEAGKGFAVVAQEVRELAQRSANAAKEIKTLIATSETHVRTGVGLVGETGKALDAIVSEVQEINRHVHAIAEASREQSAGLQEINTAVNAMDHGTQQNAAMVEESTAASHGLATEAASLASLLGQFRTGGDDAAHLSVAPVASATPRPAVRPSPRPAAAPAIRAVDGAKARPAPSPARALGQKLMSAFGAVQTTAPTSKDADWTEF</sequence>
<proteinExistence type="inferred from homology"/>
<feature type="region of interest" description="Disordered" evidence="5">
    <location>
        <begin position="649"/>
        <end position="682"/>
    </location>
</feature>
<dbReference type="CDD" id="cd06225">
    <property type="entry name" value="HAMP"/>
    <property type="match status" value="1"/>
</dbReference>
<dbReference type="Gene3D" id="1.10.287.950">
    <property type="entry name" value="Methyl-accepting chemotaxis protein"/>
    <property type="match status" value="1"/>
</dbReference>
<keyword evidence="2" id="KW-0145">Chemotaxis</keyword>
<feature type="transmembrane region" description="Helical" evidence="6">
    <location>
        <begin position="52"/>
        <end position="72"/>
    </location>
</feature>
<evidence type="ECO:0000259" key="7">
    <source>
        <dbReference type="PROSITE" id="PS50111"/>
    </source>
</evidence>
<dbReference type="CDD" id="cd11386">
    <property type="entry name" value="MCP_signal"/>
    <property type="match status" value="1"/>
</dbReference>
<evidence type="ECO:0000256" key="4">
    <source>
        <dbReference type="PROSITE-ProRule" id="PRU00284"/>
    </source>
</evidence>
<accession>N6TU65</accession>
<evidence type="ECO:0000313" key="9">
    <source>
        <dbReference type="EMBL" id="ENN83999.1"/>
    </source>
</evidence>
<evidence type="ECO:0000256" key="3">
    <source>
        <dbReference type="ARBA" id="ARBA00029447"/>
    </source>
</evidence>
<keyword evidence="10" id="KW-1185">Reference proteome</keyword>
<reference evidence="9 10" key="1">
    <citation type="journal article" date="2012" name="BMC Genomics">
        <title>Genomic basis of broad host range and environmental adaptability of Rhizobium tropici CIAT 899 and Rhizobium sp. PRF 81 which are used in inoculants for common bean (Phaseolus vulgaris L.).</title>
        <authorList>
            <person name="Ormeno-Orrillo E."/>
            <person name="Menna P."/>
            <person name="Almeida L.G."/>
            <person name="Ollero F.J."/>
            <person name="Nicolas M.F."/>
            <person name="Pains Rodrigues E."/>
            <person name="Shigueyoshi Nakatani A."/>
            <person name="Silva Batista J.S."/>
            <person name="Oliveira Chueire L.M."/>
            <person name="Souza R.C."/>
            <person name="Ribeiro Vasconcelos A.T."/>
            <person name="Megias M."/>
            <person name="Hungria M."/>
            <person name="Martinez-Romero E."/>
        </authorList>
    </citation>
    <scope>NUCLEOTIDE SEQUENCE [LARGE SCALE GENOMIC DNA]</scope>
    <source>
        <strain evidence="9 10">PRF 81</strain>
    </source>
</reference>
<dbReference type="SUPFAM" id="SSF58104">
    <property type="entry name" value="Methyl-accepting chemotaxis protein (MCP) signaling domain"/>
    <property type="match status" value="1"/>
</dbReference>
<keyword evidence="6" id="KW-0472">Membrane</keyword>
<feature type="domain" description="HAMP" evidence="8">
    <location>
        <begin position="331"/>
        <end position="383"/>
    </location>
</feature>
<dbReference type="InterPro" id="IPR051310">
    <property type="entry name" value="MCP_chemotaxis"/>
</dbReference>
<dbReference type="Gene3D" id="6.10.340.10">
    <property type="match status" value="1"/>
</dbReference>
<dbReference type="SMART" id="SM00283">
    <property type="entry name" value="MA"/>
    <property type="match status" value="1"/>
</dbReference>
<organism evidence="9 10">
    <name type="scientific">Rhizobium freirei PRF 81</name>
    <dbReference type="NCBI Taxonomy" id="363754"/>
    <lineage>
        <taxon>Bacteria</taxon>
        <taxon>Pseudomonadati</taxon>
        <taxon>Pseudomonadota</taxon>
        <taxon>Alphaproteobacteria</taxon>
        <taxon>Hyphomicrobiales</taxon>
        <taxon>Rhizobiaceae</taxon>
        <taxon>Rhizobium/Agrobacterium group</taxon>
        <taxon>Rhizobium</taxon>
    </lineage>
</organism>
<feature type="compositionally biased region" description="Low complexity" evidence="5">
    <location>
        <begin position="662"/>
        <end position="682"/>
    </location>
</feature>
<feature type="domain" description="HAMP" evidence="8">
    <location>
        <begin position="250"/>
        <end position="303"/>
    </location>
</feature>
<dbReference type="EMBL" id="AQHN01000090">
    <property type="protein sequence ID" value="ENN83999.1"/>
    <property type="molecule type" value="Genomic_DNA"/>
</dbReference>
<dbReference type="Proteomes" id="UP000012429">
    <property type="component" value="Unassembled WGS sequence"/>
</dbReference>
<name>N6TU65_9HYPH</name>
<keyword evidence="6" id="KW-1133">Transmembrane helix</keyword>
<evidence type="ECO:0000256" key="1">
    <source>
        <dbReference type="ARBA" id="ARBA00004370"/>
    </source>
</evidence>
<evidence type="ECO:0000313" key="10">
    <source>
        <dbReference type="Proteomes" id="UP000012429"/>
    </source>
</evidence>
<evidence type="ECO:0000259" key="8">
    <source>
        <dbReference type="PROSITE" id="PS50885"/>
    </source>
</evidence>
<dbReference type="InterPro" id="IPR003660">
    <property type="entry name" value="HAMP_dom"/>
</dbReference>
<protein>
    <submittedName>
        <fullName evidence="9">Methyl-accepting chemotaxis sensory transducer</fullName>
    </submittedName>
</protein>
<dbReference type="GO" id="GO:0006935">
    <property type="term" value="P:chemotaxis"/>
    <property type="evidence" value="ECO:0007669"/>
    <property type="project" value="UniProtKB-KW"/>
</dbReference>
<dbReference type="AlphaFoldDB" id="N6TU65"/>
<dbReference type="InterPro" id="IPR004089">
    <property type="entry name" value="MCPsignal_dom"/>
</dbReference>
<feature type="domain" description="Methyl-accepting transducer" evidence="7">
    <location>
        <begin position="388"/>
        <end position="617"/>
    </location>
</feature>
<dbReference type="SMART" id="SM00304">
    <property type="entry name" value="HAMP"/>
    <property type="match status" value="2"/>
</dbReference>
<comment type="caution">
    <text evidence="9">The sequence shown here is derived from an EMBL/GenBank/DDBJ whole genome shotgun (WGS) entry which is preliminary data.</text>
</comment>
<keyword evidence="4" id="KW-0807">Transducer</keyword>
<dbReference type="Pfam" id="PF00015">
    <property type="entry name" value="MCPsignal"/>
    <property type="match status" value="1"/>
</dbReference>
<feature type="transmembrane region" description="Helical" evidence="6">
    <location>
        <begin position="228"/>
        <end position="248"/>
    </location>
</feature>
<dbReference type="PROSITE" id="PS50885">
    <property type="entry name" value="HAMP"/>
    <property type="match status" value="2"/>
</dbReference>
<dbReference type="PATRIC" id="fig|363754.4.peg.6503"/>
<dbReference type="Pfam" id="PF00672">
    <property type="entry name" value="HAMP"/>
    <property type="match status" value="1"/>
</dbReference>
<keyword evidence="6" id="KW-0812">Transmembrane</keyword>
<dbReference type="GO" id="GO:0007165">
    <property type="term" value="P:signal transduction"/>
    <property type="evidence" value="ECO:0007669"/>
    <property type="project" value="UniProtKB-KW"/>
</dbReference>
<comment type="similarity">
    <text evidence="3">Belongs to the methyl-accepting chemotaxis (MCP) protein family.</text>
</comment>